<organism evidence="2 3">
    <name type="scientific">Massilia genomosp. 1</name>
    <dbReference type="NCBI Taxonomy" id="2609280"/>
    <lineage>
        <taxon>Bacteria</taxon>
        <taxon>Pseudomonadati</taxon>
        <taxon>Pseudomonadota</taxon>
        <taxon>Betaproteobacteria</taxon>
        <taxon>Burkholderiales</taxon>
        <taxon>Oxalobacteraceae</taxon>
        <taxon>Telluria group</taxon>
        <taxon>Massilia</taxon>
    </lineage>
</organism>
<comment type="caution">
    <text evidence="2">The sequence shown here is derived from an EMBL/GenBank/DDBJ whole genome shotgun (WGS) entry which is preliminary data.</text>
</comment>
<proteinExistence type="predicted"/>
<reference evidence="2 3" key="1">
    <citation type="submission" date="2019-10" db="EMBL/GenBank/DDBJ databases">
        <title>Taxonomy of Antarctic Massilia spp.: description of Massilia rubra sp. nov., Massilia aquatica sp. nov., Massilia mucilaginosa sp. nov., Massilia frigida sp. nov. isolated from streams, lakes and regoliths.</title>
        <authorList>
            <person name="Holochova P."/>
            <person name="Sedlacek I."/>
            <person name="Kralova S."/>
            <person name="Maslanova I."/>
            <person name="Busse H.-J."/>
            <person name="Stankova E."/>
            <person name="Vrbovska V."/>
            <person name="Kovarovic V."/>
            <person name="Bartak M."/>
            <person name="Svec P."/>
            <person name="Pantucek R."/>
        </authorList>
    </citation>
    <scope>NUCLEOTIDE SEQUENCE [LARGE SCALE GENOMIC DNA]</scope>
    <source>
        <strain evidence="2 3">CCM 8694</strain>
    </source>
</reference>
<protein>
    <submittedName>
        <fullName evidence="2">DUF4255 domain-containing protein</fullName>
    </submittedName>
</protein>
<dbReference type="Pfam" id="PF14065">
    <property type="entry name" value="Pvc16_N"/>
    <property type="match status" value="1"/>
</dbReference>
<evidence type="ECO:0000259" key="1">
    <source>
        <dbReference type="Pfam" id="PF14065"/>
    </source>
</evidence>
<name>A0ABX0MVA2_9BURK</name>
<keyword evidence="3" id="KW-1185">Reference proteome</keyword>
<dbReference type="EMBL" id="WHJF01000058">
    <property type="protein sequence ID" value="NHZ64600.1"/>
    <property type="molecule type" value="Genomic_DNA"/>
</dbReference>
<feature type="domain" description="Pvc16 N-terminal" evidence="1">
    <location>
        <begin position="9"/>
        <end position="180"/>
    </location>
</feature>
<accession>A0ABX0MVA2</accession>
<evidence type="ECO:0000313" key="2">
    <source>
        <dbReference type="EMBL" id="NHZ64600.1"/>
    </source>
</evidence>
<dbReference type="Proteomes" id="UP000610594">
    <property type="component" value="Unassembled WGS sequence"/>
</dbReference>
<evidence type="ECO:0000313" key="3">
    <source>
        <dbReference type="Proteomes" id="UP000610594"/>
    </source>
</evidence>
<gene>
    <name evidence="2" type="ORF">F1735_20230</name>
</gene>
<dbReference type="InterPro" id="IPR025351">
    <property type="entry name" value="Pvc16_N"/>
</dbReference>
<sequence>MNYEAIYKVSIALRERVQQAYAAAGGAGNGVYVGPLDDADAAGHKLVLFLYRVAPNPSLRNTAHTVPSPAAPPVSITYKDALALDLYYLLTLGDAAGEAADLEQLKFLGSALQTLQRDPILAGIAVDHEPVKVSLDPLGNDDMSRLWALFPTMNYRTSVAFLASPVWLDPRDPGTPAAPVIDERLDAGHLGRAGRA</sequence>
<dbReference type="RefSeq" id="WP_167238634.1">
    <property type="nucleotide sequence ID" value="NZ_WHJF01000058.1"/>
</dbReference>